<sequence length="158" mass="18008">LATEFEADDDPPEENIVKLNFSTWIEFKTGDYENAKGINERALALSERKNITSLVCHAYILWHDGDEREAEECLKEAEHLRNGSDGEILMSKVEAELAYCFSRLGGPVNLARAIDLYGRVIERHPEVYLWKFGLGLTHRRATHGNLHLATSPRRTVEE</sequence>
<feature type="non-terminal residue" evidence="1">
    <location>
        <position position="158"/>
    </location>
</feature>
<dbReference type="EMBL" id="CAXITT010000095">
    <property type="protein sequence ID" value="CAL1531669.1"/>
    <property type="molecule type" value="Genomic_DNA"/>
</dbReference>
<proteinExistence type="predicted"/>
<organism evidence="1 2">
    <name type="scientific">Lymnaea stagnalis</name>
    <name type="common">Great pond snail</name>
    <name type="synonym">Helix stagnalis</name>
    <dbReference type="NCBI Taxonomy" id="6523"/>
    <lineage>
        <taxon>Eukaryota</taxon>
        <taxon>Metazoa</taxon>
        <taxon>Spiralia</taxon>
        <taxon>Lophotrochozoa</taxon>
        <taxon>Mollusca</taxon>
        <taxon>Gastropoda</taxon>
        <taxon>Heterobranchia</taxon>
        <taxon>Euthyneura</taxon>
        <taxon>Panpulmonata</taxon>
        <taxon>Hygrophila</taxon>
        <taxon>Lymnaeoidea</taxon>
        <taxon>Lymnaeidae</taxon>
        <taxon>Lymnaea</taxon>
    </lineage>
</organism>
<keyword evidence="2" id="KW-1185">Reference proteome</keyword>
<comment type="caution">
    <text evidence="1">The sequence shown here is derived from an EMBL/GenBank/DDBJ whole genome shotgun (WGS) entry which is preliminary data.</text>
</comment>
<reference evidence="1 2" key="1">
    <citation type="submission" date="2024-04" db="EMBL/GenBank/DDBJ databases">
        <authorList>
            <consortium name="Genoscope - CEA"/>
            <person name="William W."/>
        </authorList>
    </citation>
    <scope>NUCLEOTIDE SEQUENCE [LARGE SCALE GENOMIC DNA]</scope>
</reference>
<protein>
    <submittedName>
        <fullName evidence="1">Uncharacterized protein</fullName>
    </submittedName>
</protein>
<dbReference type="Gene3D" id="1.25.40.10">
    <property type="entry name" value="Tetratricopeptide repeat domain"/>
    <property type="match status" value="1"/>
</dbReference>
<dbReference type="InterPro" id="IPR011990">
    <property type="entry name" value="TPR-like_helical_dom_sf"/>
</dbReference>
<dbReference type="AlphaFoldDB" id="A0AAV2HGR5"/>
<evidence type="ECO:0000313" key="1">
    <source>
        <dbReference type="EMBL" id="CAL1531669.1"/>
    </source>
</evidence>
<dbReference type="SUPFAM" id="SSF48452">
    <property type="entry name" value="TPR-like"/>
    <property type="match status" value="1"/>
</dbReference>
<name>A0AAV2HGR5_LYMST</name>
<evidence type="ECO:0000313" key="2">
    <source>
        <dbReference type="Proteomes" id="UP001497497"/>
    </source>
</evidence>
<feature type="non-terminal residue" evidence="1">
    <location>
        <position position="1"/>
    </location>
</feature>
<dbReference type="Proteomes" id="UP001497497">
    <property type="component" value="Unassembled WGS sequence"/>
</dbReference>
<accession>A0AAV2HGR5</accession>
<gene>
    <name evidence="1" type="ORF">GSLYS_00005764001</name>
</gene>